<evidence type="ECO:0000256" key="5">
    <source>
        <dbReference type="ARBA" id="ARBA00022989"/>
    </source>
</evidence>
<evidence type="ECO:0000256" key="2">
    <source>
        <dbReference type="ARBA" id="ARBA00022516"/>
    </source>
</evidence>
<evidence type="ECO:0000256" key="4">
    <source>
        <dbReference type="ARBA" id="ARBA00022692"/>
    </source>
</evidence>
<dbReference type="RefSeq" id="WP_188644445.1">
    <property type="nucleotide sequence ID" value="NZ_BMKL01000001.1"/>
</dbReference>
<dbReference type="EC" id="2.3.1.275" evidence="10"/>
<keyword evidence="7 10" id="KW-0472">Membrane</keyword>
<organism evidence="11 12">
    <name type="scientific">Tsuneonella deserti</name>
    <dbReference type="NCBI Taxonomy" id="2035528"/>
    <lineage>
        <taxon>Bacteria</taxon>
        <taxon>Pseudomonadati</taxon>
        <taxon>Pseudomonadota</taxon>
        <taxon>Alphaproteobacteria</taxon>
        <taxon>Sphingomonadales</taxon>
        <taxon>Erythrobacteraceae</taxon>
        <taxon>Tsuneonella</taxon>
    </lineage>
</organism>
<keyword evidence="5 10" id="KW-1133">Transmembrane helix</keyword>
<evidence type="ECO:0000313" key="11">
    <source>
        <dbReference type="EMBL" id="GGD95012.1"/>
    </source>
</evidence>
<feature type="transmembrane region" description="Helical" evidence="10">
    <location>
        <begin position="104"/>
        <end position="125"/>
    </location>
</feature>
<dbReference type="Proteomes" id="UP000619041">
    <property type="component" value="Unassembled WGS sequence"/>
</dbReference>
<feature type="transmembrane region" description="Helical" evidence="10">
    <location>
        <begin position="51"/>
        <end position="73"/>
    </location>
</feature>
<keyword evidence="6 10" id="KW-0443">Lipid metabolism</keyword>
<comment type="subcellular location">
    <subcellularLocation>
        <location evidence="10">Cell membrane</location>
        <topology evidence="10">Multi-pass membrane protein</topology>
    </subcellularLocation>
</comment>
<evidence type="ECO:0000313" key="12">
    <source>
        <dbReference type="Proteomes" id="UP000619041"/>
    </source>
</evidence>
<keyword evidence="9 10" id="KW-1208">Phospholipid metabolism</keyword>
<evidence type="ECO:0000256" key="8">
    <source>
        <dbReference type="ARBA" id="ARBA00023209"/>
    </source>
</evidence>
<comment type="caution">
    <text evidence="11">The sequence shown here is derived from an EMBL/GenBank/DDBJ whole genome shotgun (WGS) entry which is preliminary data.</text>
</comment>
<gene>
    <name evidence="10 11" type="primary">plsY</name>
    <name evidence="11" type="ORF">GCM10011515_13530</name>
</gene>
<dbReference type="NCBIfam" id="TIGR00023">
    <property type="entry name" value="glycerol-3-phosphate 1-O-acyltransferase PlsY"/>
    <property type="match status" value="1"/>
</dbReference>
<dbReference type="PANTHER" id="PTHR30309">
    <property type="entry name" value="INNER MEMBRANE PROTEIN YGIH"/>
    <property type="match status" value="1"/>
</dbReference>
<evidence type="ECO:0000256" key="6">
    <source>
        <dbReference type="ARBA" id="ARBA00023098"/>
    </source>
</evidence>
<comment type="pathway">
    <text evidence="10">Lipid metabolism; phospholipid metabolism.</text>
</comment>
<feature type="transmembrane region" description="Helical" evidence="10">
    <location>
        <begin position="80"/>
        <end position="98"/>
    </location>
</feature>
<comment type="function">
    <text evidence="10">Catalyzes the transfer of an acyl group from acyl-phosphate (acyl-PO(4)) to glycerol-3-phosphate (G3P) to form lysophosphatidic acid (LPA). This enzyme utilizes acyl-phosphate as fatty acyl donor, but not acyl-CoA or acyl-ACP.</text>
</comment>
<accession>A0ABQ1S5E4</accession>
<proteinExistence type="inferred from homology"/>
<feature type="transmembrane region" description="Helical" evidence="10">
    <location>
        <begin position="159"/>
        <end position="178"/>
    </location>
</feature>
<keyword evidence="3 10" id="KW-0808">Transferase</keyword>
<evidence type="ECO:0000256" key="1">
    <source>
        <dbReference type="ARBA" id="ARBA00022475"/>
    </source>
</evidence>
<comment type="catalytic activity">
    <reaction evidence="10">
        <text>an acyl phosphate + sn-glycerol 3-phosphate = a 1-acyl-sn-glycero-3-phosphate + phosphate</text>
        <dbReference type="Rhea" id="RHEA:34075"/>
        <dbReference type="ChEBI" id="CHEBI:43474"/>
        <dbReference type="ChEBI" id="CHEBI:57597"/>
        <dbReference type="ChEBI" id="CHEBI:57970"/>
        <dbReference type="ChEBI" id="CHEBI:59918"/>
        <dbReference type="EC" id="2.3.1.275"/>
    </reaction>
</comment>
<evidence type="ECO:0000256" key="3">
    <source>
        <dbReference type="ARBA" id="ARBA00022679"/>
    </source>
</evidence>
<evidence type="ECO:0000256" key="10">
    <source>
        <dbReference type="HAMAP-Rule" id="MF_01043"/>
    </source>
</evidence>
<dbReference type="Pfam" id="PF02660">
    <property type="entry name" value="G3P_acyltransf"/>
    <property type="match status" value="1"/>
</dbReference>
<keyword evidence="8 10" id="KW-0594">Phospholipid biosynthesis</keyword>
<name>A0ABQ1S5E4_9SPHN</name>
<keyword evidence="11" id="KW-0012">Acyltransferase</keyword>
<keyword evidence="2 10" id="KW-0444">Lipid biosynthesis</keyword>
<comment type="similarity">
    <text evidence="10">Belongs to the PlsY family.</text>
</comment>
<protein>
    <recommendedName>
        <fullName evidence="10">Glycerol-3-phosphate acyltransferase</fullName>
    </recommendedName>
    <alternativeName>
        <fullName evidence="10">Acyl-PO4 G3P acyltransferase</fullName>
    </alternativeName>
    <alternativeName>
        <fullName evidence="10">Acyl-phosphate--glycerol-3-phosphate acyltransferase</fullName>
    </alternativeName>
    <alternativeName>
        <fullName evidence="10">G3P acyltransferase</fullName>
        <shortName evidence="10">GPAT</shortName>
        <ecNumber evidence="10">2.3.1.275</ecNumber>
    </alternativeName>
    <alternativeName>
        <fullName evidence="10">Lysophosphatidic acid synthase</fullName>
        <shortName evidence="10">LPA synthase</shortName>
    </alternativeName>
</protein>
<dbReference type="PANTHER" id="PTHR30309:SF0">
    <property type="entry name" value="GLYCEROL-3-PHOSPHATE ACYLTRANSFERASE-RELATED"/>
    <property type="match status" value="1"/>
</dbReference>
<keyword evidence="1 10" id="KW-1003">Cell membrane</keyword>
<comment type="subunit">
    <text evidence="10">Probably interacts with PlsX.</text>
</comment>
<sequence length="193" mass="19729">MDWLLAAITGYLLGSIPFGLLLTRAAGLGDVREIGSGATGATNVLRTGKKGLAAATLLLDLAKGLGAVILAKFLWPHAEALAAVAVVIGHCFPVWIGFKGGKGVATNAGVAFGLAWPIGLAYALVWLGVLALVRISSVAGMTAVIAAVIAAAALGYGEYLPPLVAIAAIVIWLHRSNISRLMRGEEPRVGSPK</sequence>
<dbReference type="EMBL" id="BMKL01000001">
    <property type="protein sequence ID" value="GGD95012.1"/>
    <property type="molecule type" value="Genomic_DNA"/>
</dbReference>
<dbReference type="SMART" id="SM01207">
    <property type="entry name" value="G3P_acyltransf"/>
    <property type="match status" value="1"/>
</dbReference>
<evidence type="ECO:0000256" key="7">
    <source>
        <dbReference type="ARBA" id="ARBA00023136"/>
    </source>
</evidence>
<reference evidence="12" key="1">
    <citation type="journal article" date="2019" name="Int. J. Syst. Evol. Microbiol.">
        <title>The Global Catalogue of Microorganisms (GCM) 10K type strain sequencing project: providing services to taxonomists for standard genome sequencing and annotation.</title>
        <authorList>
            <consortium name="The Broad Institute Genomics Platform"/>
            <consortium name="The Broad Institute Genome Sequencing Center for Infectious Disease"/>
            <person name="Wu L."/>
            <person name="Ma J."/>
        </authorList>
    </citation>
    <scope>NUCLEOTIDE SEQUENCE [LARGE SCALE GENOMIC DNA]</scope>
    <source>
        <strain evidence="12">CGMCC 1.15959</strain>
    </source>
</reference>
<dbReference type="GO" id="GO:0016746">
    <property type="term" value="F:acyltransferase activity"/>
    <property type="evidence" value="ECO:0007669"/>
    <property type="project" value="UniProtKB-KW"/>
</dbReference>
<evidence type="ECO:0000256" key="9">
    <source>
        <dbReference type="ARBA" id="ARBA00023264"/>
    </source>
</evidence>
<keyword evidence="12" id="KW-1185">Reference proteome</keyword>
<dbReference type="InterPro" id="IPR003811">
    <property type="entry name" value="G3P_acylTferase_PlsY"/>
</dbReference>
<dbReference type="HAMAP" id="MF_01043">
    <property type="entry name" value="PlsY"/>
    <property type="match status" value="1"/>
</dbReference>
<keyword evidence="4 10" id="KW-0812">Transmembrane</keyword>